<dbReference type="EMBL" id="BMZB01000001">
    <property type="protein sequence ID" value="GGZ30677.1"/>
    <property type="molecule type" value="Genomic_DNA"/>
</dbReference>
<evidence type="ECO:0000313" key="2">
    <source>
        <dbReference type="EMBL" id="GGZ30677.1"/>
    </source>
</evidence>
<dbReference type="InterPro" id="IPR006860">
    <property type="entry name" value="FecR"/>
</dbReference>
<dbReference type="AlphaFoldDB" id="A0A918Q1P8"/>
<dbReference type="Gene3D" id="2.60.120.1440">
    <property type="match status" value="1"/>
</dbReference>
<dbReference type="Pfam" id="PF04773">
    <property type="entry name" value="FecR"/>
    <property type="match status" value="1"/>
</dbReference>
<name>A0A918Q1P8_9CAUL</name>
<dbReference type="PANTHER" id="PTHR30273:SF2">
    <property type="entry name" value="PROTEIN FECR"/>
    <property type="match status" value="1"/>
</dbReference>
<dbReference type="PIRSF" id="PIRSF018266">
    <property type="entry name" value="FecR"/>
    <property type="match status" value="1"/>
</dbReference>
<gene>
    <name evidence="2" type="ORF">GCM10011273_16390</name>
</gene>
<dbReference type="GO" id="GO:0016989">
    <property type="term" value="F:sigma factor antagonist activity"/>
    <property type="evidence" value="ECO:0007669"/>
    <property type="project" value="TreeGrafter"/>
</dbReference>
<evidence type="ECO:0000259" key="1">
    <source>
        <dbReference type="Pfam" id="PF04773"/>
    </source>
</evidence>
<sequence length="322" mass="35164">MAPTPVETSEQIEHAASLWAVKEYPLSADDEAVLQDWLAGDPRRRGALLRAQAGWHALSRARALGPSAEWQGASRLPVPNLSRRRLFAAAGGLGLVAASVLAVIGLRTHETMTHTGEIRRLPMSDGSIAAMNTESRLRIDMAETERRIELVKGEAWFKVAKNKERPFIVAAGTARVRAVGTAFSVKKLEDGVEVLVTEGTVMAWSTQDGGDERAIRLNAGDRTIISDHKPAHIRHAPDDIDDDLAWREGQIALNGKSLSEVAGEFNRYNQIKIVIQDSDLAKERLIGRLSANDPEAFSNAIQQAYGANISRTEKIILIGTKK</sequence>
<protein>
    <submittedName>
        <fullName evidence="2">Iron dicitrate transporter FecR</fullName>
    </submittedName>
</protein>
<reference evidence="2" key="2">
    <citation type="submission" date="2020-09" db="EMBL/GenBank/DDBJ databases">
        <authorList>
            <person name="Sun Q."/>
            <person name="Kim S."/>
        </authorList>
    </citation>
    <scope>NUCLEOTIDE SEQUENCE</scope>
    <source>
        <strain evidence="2">KCTC 32296</strain>
    </source>
</reference>
<evidence type="ECO:0000313" key="3">
    <source>
        <dbReference type="Proteomes" id="UP000662572"/>
    </source>
</evidence>
<organism evidence="2 3">
    <name type="scientific">Asticcacaulis endophyticus</name>
    <dbReference type="NCBI Taxonomy" id="1395890"/>
    <lineage>
        <taxon>Bacteria</taxon>
        <taxon>Pseudomonadati</taxon>
        <taxon>Pseudomonadota</taxon>
        <taxon>Alphaproteobacteria</taxon>
        <taxon>Caulobacterales</taxon>
        <taxon>Caulobacteraceae</taxon>
        <taxon>Asticcacaulis</taxon>
    </lineage>
</organism>
<feature type="domain" description="FecR protein" evidence="1">
    <location>
        <begin position="113"/>
        <end position="201"/>
    </location>
</feature>
<comment type="caution">
    <text evidence="2">The sequence shown here is derived from an EMBL/GenBank/DDBJ whole genome shotgun (WGS) entry which is preliminary data.</text>
</comment>
<dbReference type="RefSeq" id="WP_189485864.1">
    <property type="nucleotide sequence ID" value="NZ_BMZB01000001.1"/>
</dbReference>
<dbReference type="InterPro" id="IPR012373">
    <property type="entry name" value="Ferrdict_sens_TM"/>
</dbReference>
<dbReference type="Proteomes" id="UP000662572">
    <property type="component" value="Unassembled WGS sequence"/>
</dbReference>
<accession>A0A918Q1P8</accession>
<reference evidence="2" key="1">
    <citation type="journal article" date="2014" name="Int. J. Syst. Evol. Microbiol.">
        <title>Complete genome sequence of Corynebacterium casei LMG S-19264T (=DSM 44701T), isolated from a smear-ripened cheese.</title>
        <authorList>
            <consortium name="US DOE Joint Genome Institute (JGI-PGF)"/>
            <person name="Walter F."/>
            <person name="Albersmeier A."/>
            <person name="Kalinowski J."/>
            <person name="Ruckert C."/>
        </authorList>
    </citation>
    <scope>NUCLEOTIDE SEQUENCE</scope>
    <source>
        <strain evidence="2">KCTC 32296</strain>
    </source>
</reference>
<proteinExistence type="predicted"/>
<dbReference type="PANTHER" id="PTHR30273">
    <property type="entry name" value="PERIPLASMIC SIGNAL SENSOR AND SIGMA FACTOR ACTIVATOR FECR-RELATED"/>
    <property type="match status" value="1"/>
</dbReference>
<dbReference type="Gene3D" id="3.55.50.30">
    <property type="match status" value="1"/>
</dbReference>
<keyword evidence="3" id="KW-1185">Reference proteome</keyword>